<dbReference type="Proteomes" id="UP000646745">
    <property type="component" value="Unassembled WGS sequence"/>
</dbReference>
<evidence type="ECO:0008006" key="4">
    <source>
        <dbReference type="Google" id="ProtNLM"/>
    </source>
</evidence>
<proteinExistence type="predicted"/>
<protein>
    <recommendedName>
        <fullName evidence="4">MarR family transcriptional regulator</fullName>
    </recommendedName>
</protein>
<evidence type="ECO:0000256" key="1">
    <source>
        <dbReference type="SAM" id="MobiDB-lite"/>
    </source>
</evidence>
<dbReference type="InterPro" id="IPR036388">
    <property type="entry name" value="WH-like_DNA-bd_sf"/>
</dbReference>
<evidence type="ECO:0000313" key="2">
    <source>
        <dbReference type="EMBL" id="GHB32426.1"/>
    </source>
</evidence>
<name>A0ABQ3EBN9_9GAMM</name>
<accession>A0ABQ3EBN9</accession>
<evidence type="ECO:0000313" key="3">
    <source>
        <dbReference type="Proteomes" id="UP000646745"/>
    </source>
</evidence>
<gene>
    <name evidence="2" type="ORF">GCM10009038_34060</name>
</gene>
<dbReference type="SUPFAM" id="SSF46785">
    <property type="entry name" value="Winged helix' DNA-binding domain"/>
    <property type="match status" value="1"/>
</dbReference>
<reference evidence="3" key="1">
    <citation type="journal article" date="2019" name="Int. J. Syst. Evol. Microbiol.">
        <title>The Global Catalogue of Microorganisms (GCM) 10K type strain sequencing project: providing services to taxonomists for standard genome sequencing and annotation.</title>
        <authorList>
            <consortium name="The Broad Institute Genomics Platform"/>
            <consortium name="The Broad Institute Genome Sequencing Center for Infectious Disease"/>
            <person name="Wu L."/>
            <person name="Ma J."/>
        </authorList>
    </citation>
    <scope>NUCLEOTIDE SEQUENCE [LARGE SCALE GENOMIC DNA]</scope>
    <source>
        <strain evidence="3">KCTC 32998</strain>
    </source>
</reference>
<dbReference type="Gene3D" id="1.10.10.10">
    <property type="entry name" value="Winged helix-like DNA-binding domain superfamily/Winged helix DNA-binding domain"/>
    <property type="match status" value="1"/>
</dbReference>
<keyword evidence="3" id="KW-1185">Reference proteome</keyword>
<dbReference type="EMBL" id="BMZI01000008">
    <property type="protein sequence ID" value="GHB32426.1"/>
    <property type="molecule type" value="Genomic_DNA"/>
</dbReference>
<dbReference type="RefSeq" id="WP_189445934.1">
    <property type="nucleotide sequence ID" value="NZ_BMZI01000008.1"/>
</dbReference>
<dbReference type="InterPro" id="IPR036390">
    <property type="entry name" value="WH_DNA-bd_sf"/>
</dbReference>
<sequence length="103" mass="11163">MESADQRELQRQLEALQARHPELDPLAALVLLAVRHADASYEENAERNGVTTAALSRRLGVEHALVRRAATELEALNLIATAPNGGASPALRLRSRGTHPPNE</sequence>
<comment type="caution">
    <text evidence="2">The sequence shown here is derived from an EMBL/GenBank/DDBJ whole genome shotgun (WGS) entry which is preliminary data.</text>
</comment>
<feature type="region of interest" description="Disordered" evidence="1">
    <location>
        <begin position="82"/>
        <end position="103"/>
    </location>
</feature>
<organism evidence="2 3">
    <name type="scientific">Salinicola rhizosphaerae</name>
    <dbReference type="NCBI Taxonomy" id="1443141"/>
    <lineage>
        <taxon>Bacteria</taxon>
        <taxon>Pseudomonadati</taxon>
        <taxon>Pseudomonadota</taxon>
        <taxon>Gammaproteobacteria</taxon>
        <taxon>Oceanospirillales</taxon>
        <taxon>Halomonadaceae</taxon>
        <taxon>Salinicola</taxon>
    </lineage>
</organism>